<dbReference type="AlphaFoldDB" id="A0A0F9XHH0"/>
<accession>A0A0F9XHH0</accession>
<protein>
    <recommendedName>
        <fullName evidence="2">Zinc/iron-chelating domain-containing protein</fullName>
    </recommendedName>
</protein>
<sequence>MSKEQAERLAKLDPPCHLCTGICCKQMAVEINRSEADNLIGLLLVLEKNPIKYIFSDGDMFKLAADPCPFLEDDKCVIYDHRPKACEAFNCIRALPTTEIMKKNADLRKLLGKYLKDSNIF</sequence>
<reference evidence="1" key="1">
    <citation type="journal article" date="2015" name="Nature">
        <title>Complex archaea that bridge the gap between prokaryotes and eukaryotes.</title>
        <authorList>
            <person name="Spang A."/>
            <person name="Saw J.H."/>
            <person name="Jorgensen S.L."/>
            <person name="Zaremba-Niedzwiedzka K."/>
            <person name="Martijn J."/>
            <person name="Lind A.E."/>
            <person name="van Eijk R."/>
            <person name="Schleper C."/>
            <person name="Guy L."/>
            <person name="Ettema T.J."/>
        </authorList>
    </citation>
    <scope>NUCLEOTIDE SEQUENCE</scope>
</reference>
<dbReference type="InterPro" id="IPR005358">
    <property type="entry name" value="Puta_zinc/iron-chelating_dom"/>
</dbReference>
<organism evidence="1">
    <name type="scientific">marine sediment metagenome</name>
    <dbReference type="NCBI Taxonomy" id="412755"/>
    <lineage>
        <taxon>unclassified sequences</taxon>
        <taxon>metagenomes</taxon>
        <taxon>ecological metagenomes</taxon>
    </lineage>
</organism>
<comment type="caution">
    <text evidence="1">The sequence shown here is derived from an EMBL/GenBank/DDBJ whole genome shotgun (WGS) entry which is preliminary data.</text>
</comment>
<evidence type="ECO:0000313" key="1">
    <source>
        <dbReference type="EMBL" id="KKN98501.1"/>
    </source>
</evidence>
<proteinExistence type="predicted"/>
<gene>
    <name evidence="1" type="ORF">LCGC14_0146120</name>
</gene>
<dbReference type="Pfam" id="PF03692">
    <property type="entry name" value="CxxCxxCC"/>
    <property type="match status" value="1"/>
</dbReference>
<name>A0A0F9XHH0_9ZZZZ</name>
<dbReference type="EMBL" id="LAZR01000051">
    <property type="protein sequence ID" value="KKN98501.1"/>
    <property type="molecule type" value="Genomic_DNA"/>
</dbReference>
<evidence type="ECO:0008006" key="2">
    <source>
        <dbReference type="Google" id="ProtNLM"/>
    </source>
</evidence>